<reference evidence="1" key="2">
    <citation type="journal article" date="2015" name="Fish Shellfish Immunol.">
        <title>Early steps in the European eel (Anguilla anguilla)-Vibrio vulnificus interaction in the gills: Role of the RtxA13 toxin.</title>
        <authorList>
            <person name="Callol A."/>
            <person name="Pajuelo D."/>
            <person name="Ebbesson L."/>
            <person name="Teles M."/>
            <person name="MacKenzie S."/>
            <person name="Amaro C."/>
        </authorList>
    </citation>
    <scope>NUCLEOTIDE SEQUENCE</scope>
</reference>
<dbReference type="EMBL" id="GBXM01020425">
    <property type="protein sequence ID" value="JAH88152.1"/>
    <property type="molecule type" value="Transcribed_RNA"/>
</dbReference>
<proteinExistence type="predicted"/>
<evidence type="ECO:0000313" key="1">
    <source>
        <dbReference type="EMBL" id="JAH88152.1"/>
    </source>
</evidence>
<reference evidence="1" key="1">
    <citation type="submission" date="2014-11" db="EMBL/GenBank/DDBJ databases">
        <authorList>
            <person name="Amaro Gonzalez C."/>
        </authorList>
    </citation>
    <scope>NUCLEOTIDE SEQUENCE</scope>
</reference>
<protein>
    <submittedName>
        <fullName evidence="1">Uncharacterized protein</fullName>
    </submittedName>
</protein>
<dbReference type="AlphaFoldDB" id="A0A0E9WCR5"/>
<organism evidence="1">
    <name type="scientific">Anguilla anguilla</name>
    <name type="common">European freshwater eel</name>
    <name type="synonym">Muraena anguilla</name>
    <dbReference type="NCBI Taxonomy" id="7936"/>
    <lineage>
        <taxon>Eukaryota</taxon>
        <taxon>Metazoa</taxon>
        <taxon>Chordata</taxon>
        <taxon>Craniata</taxon>
        <taxon>Vertebrata</taxon>
        <taxon>Euteleostomi</taxon>
        <taxon>Actinopterygii</taxon>
        <taxon>Neopterygii</taxon>
        <taxon>Teleostei</taxon>
        <taxon>Anguilliformes</taxon>
        <taxon>Anguillidae</taxon>
        <taxon>Anguilla</taxon>
    </lineage>
</organism>
<name>A0A0E9WCR5_ANGAN</name>
<accession>A0A0E9WCR5</accession>
<sequence>MGVRHSERELCVLRHVAQGGIYRRRCNAAVLNPSLSLLC</sequence>